<dbReference type="Proteomes" id="UP000007113">
    <property type="component" value="Chromosome"/>
</dbReference>
<evidence type="ECO:0000256" key="1">
    <source>
        <dbReference type="SAM" id="Phobius"/>
    </source>
</evidence>
<name>G8NPR3_GRAMM</name>
<accession>G8NPR3</accession>
<reference evidence="2 3" key="1">
    <citation type="submission" date="2011-11" db="EMBL/GenBank/DDBJ databases">
        <title>Complete sequence of Granulicella mallensis MP5ACTX8.</title>
        <authorList>
            <consortium name="US DOE Joint Genome Institute"/>
            <person name="Lucas S."/>
            <person name="Copeland A."/>
            <person name="Lapidus A."/>
            <person name="Cheng J.-F."/>
            <person name="Goodwin L."/>
            <person name="Pitluck S."/>
            <person name="Peters L."/>
            <person name="Lu M."/>
            <person name="Detter J.C."/>
            <person name="Han C."/>
            <person name="Tapia R."/>
            <person name="Land M."/>
            <person name="Hauser L."/>
            <person name="Kyrpides N."/>
            <person name="Ivanova N."/>
            <person name="Mikhailova N."/>
            <person name="Pagani I."/>
            <person name="Rawat S."/>
            <person name="Mannisto M."/>
            <person name="Haggblom M."/>
            <person name="Woyke T."/>
        </authorList>
    </citation>
    <scope>NUCLEOTIDE SEQUENCE [LARGE SCALE GENOMIC DNA]</scope>
    <source>
        <strain evidence="3">ATCC BAA-1857 / DSM 23137 / MP5ACTX8</strain>
    </source>
</reference>
<keyword evidence="1" id="KW-0472">Membrane</keyword>
<gene>
    <name evidence="2" type="ordered locus">AciX8_2847</name>
</gene>
<dbReference type="EMBL" id="CP003130">
    <property type="protein sequence ID" value="AEU37152.1"/>
    <property type="molecule type" value="Genomic_DNA"/>
</dbReference>
<keyword evidence="1" id="KW-1133">Transmembrane helix</keyword>
<keyword evidence="1" id="KW-0812">Transmembrane</keyword>
<evidence type="ECO:0000313" key="2">
    <source>
        <dbReference type="EMBL" id="AEU37152.1"/>
    </source>
</evidence>
<dbReference type="STRING" id="682795.AciX8_2847"/>
<dbReference type="KEGG" id="gma:AciX8_2847"/>
<organism evidence="2 3">
    <name type="scientific">Granulicella mallensis (strain ATCC BAA-1857 / DSM 23137 / MP5ACTX8)</name>
    <dbReference type="NCBI Taxonomy" id="682795"/>
    <lineage>
        <taxon>Bacteria</taxon>
        <taxon>Pseudomonadati</taxon>
        <taxon>Acidobacteriota</taxon>
        <taxon>Terriglobia</taxon>
        <taxon>Terriglobales</taxon>
        <taxon>Acidobacteriaceae</taxon>
        <taxon>Granulicella</taxon>
    </lineage>
</organism>
<dbReference type="HOGENOM" id="CLU_1088880_0_0_0"/>
<feature type="transmembrane region" description="Helical" evidence="1">
    <location>
        <begin position="20"/>
        <end position="39"/>
    </location>
</feature>
<sequence precursor="true">MRSCTHPHNHSHRSSSTLSVVLFASIYCMVVATALFAQAPTSQTQERELAATLAKATAVRDNFVARIHANGFSCPIPVPTILVEDVPSFGQYDNKTNVIRTSDWTLLNPQERAFFFQLAGPGAKEAEVRAKFEQGAHGWIFIHELGHWWQACRNVSFNRDHYQMEYGADRISLAYWREVDPSVVDTMMPIFRSVLDHSPNPVPAGEDVEAYFNKHYQELGPSPAYPWFQSRMNVAAYEEKPAPTFAQALLNLSGN</sequence>
<evidence type="ECO:0000313" key="3">
    <source>
        <dbReference type="Proteomes" id="UP000007113"/>
    </source>
</evidence>
<dbReference type="AlphaFoldDB" id="G8NPR3"/>
<protein>
    <submittedName>
        <fullName evidence="2">Uncharacterized protein</fullName>
    </submittedName>
</protein>
<keyword evidence="3" id="KW-1185">Reference proteome</keyword>
<dbReference type="eggNOG" id="ENOG5033303">
    <property type="taxonomic scope" value="Bacteria"/>
</dbReference>
<proteinExistence type="predicted"/>